<accession>A0A0S4JF52</accession>
<dbReference type="VEuPathDB" id="TriTrypDB:BSAL_24630"/>
<reference evidence="2" key="1">
    <citation type="submission" date="2015-09" db="EMBL/GenBank/DDBJ databases">
        <authorList>
            <consortium name="Pathogen Informatics"/>
        </authorList>
    </citation>
    <scope>NUCLEOTIDE SEQUENCE [LARGE SCALE GENOMIC DNA]</scope>
    <source>
        <strain evidence="2">Lake Konstanz</strain>
    </source>
</reference>
<evidence type="ECO:0000313" key="1">
    <source>
        <dbReference type="EMBL" id="CUG90026.1"/>
    </source>
</evidence>
<sequence>MRRAFTLLQKKQTQAGYLAAAGKTGSEEKWAHASMEYIYEKVHVTDSKKRKHDIDAENQMSFAYDRFDHVSTTNFEQRMERLVARLTEALEAIPSDELRDEAIFLNSQQPPLNLRRPSLTPPIFGYEPGFGFDVPQLKAQPLEYPSIVRPTDRLEQETAASPGSSFPFVESDDISKLTESAAAQLEREHGEIRSAAPVTGVEGEVWEAYTALNKKALSRQRLIFDLSLDPEFRERYDGDEEFRRETLQSRGMVAMDFERADPHQLKVERHYSQDPHYQPIREY</sequence>
<dbReference type="OMA" id="NHVNDAR"/>
<protein>
    <submittedName>
        <fullName evidence="1">Uncharacterized protein</fullName>
    </submittedName>
</protein>
<gene>
    <name evidence="1" type="ORF">BSAL_24630</name>
</gene>
<dbReference type="EMBL" id="CYKH01001785">
    <property type="protein sequence ID" value="CUG90026.1"/>
    <property type="molecule type" value="Genomic_DNA"/>
</dbReference>
<name>A0A0S4JF52_BODSA</name>
<proteinExistence type="predicted"/>
<dbReference type="AlphaFoldDB" id="A0A0S4JF52"/>
<organism evidence="1 2">
    <name type="scientific">Bodo saltans</name>
    <name type="common">Flagellated protozoan</name>
    <dbReference type="NCBI Taxonomy" id="75058"/>
    <lineage>
        <taxon>Eukaryota</taxon>
        <taxon>Discoba</taxon>
        <taxon>Euglenozoa</taxon>
        <taxon>Kinetoplastea</taxon>
        <taxon>Metakinetoplastina</taxon>
        <taxon>Eubodonida</taxon>
        <taxon>Bodonidae</taxon>
        <taxon>Bodo</taxon>
    </lineage>
</organism>
<dbReference type="OrthoDB" id="276677at2759"/>
<evidence type="ECO:0000313" key="2">
    <source>
        <dbReference type="Proteomes" id="UP000051952"/>
    </source>
</evidence>
<keyword evidence="2" id="KW-1185">Reference proteome</keyword>
<dbReference type="Proteomes" id="UP000051952">
    <property type="component" value="Unassembled WGS sequence"/>
</dbReference>